<keyword evidence="2" id="KW-0863">Zinc-finger</keyword>
<feature type="region of interest" description="Disordered" evidence="4">
    <location>
        <begin position="228"/>
        <end position="253"/>
    </location>
</feature>
<dbReference type="SMART" id="SM00547">
    <property type="entry name" value="ZnF_RBZ"/>
    <property type="match status" value="3"/>
</dbReference>
<feature type="domain" description="RanBP2-type" evidence="5">
    <location>
        <begin position="75"/>
        <end position="97"/>
    </location>
</feature>
<dbReference type="PANTHER" id="PTHR16058:SF4">
    <property type="entry name" value="DOUBLE ZINC RIBBON AND ANKYRIN REPEAT-CONTAINING PROTEIN 1"/>
    <property type="match status" value="1"/>
</dbReference>
<feature type="compositionally biased region" description="Polar residues" evidence="4">
    <location>
        <begin position="296"/>
        <end position="307"/>
    </location>
</feature>
<evidence type="ECO:0000259" key="5">
    <source>
        <dbReference type="SMART" id="SM00547"/>
    </source>
</evidence>
<feature type="compositionally biased region" description="Basic and acidic residues" evidence="4">
    <location>
        <begin position="311"/>
        <end position="324"/>
    </location>
</feature>
<dbReference type="InterPro" id="IPR052481">
    <property type="entry name" value="DZAN1"/>
</dbReference>
<organism evidence="6 7">
    <name type="scientific">Saprolegnia parasitica (strain CBS 223.65)</name>
    <dbReference type="NCBI Taxonomy" id="695850"/>
    <lineage>
        <taxon>Eukaryota</taxon>
        <taxon>Sar</taxon>
        <taxon>Stramenopiles</taxon>
        <taxon>Oomycota</taxon>
        <taxon>Saprolegniomycetes</taxon>
        <taxon>Saprolegniales</taxon>
        <taxon>Saprolegniaceae</taxon>
        <taxon>Saprolegnia</taxon>
    </lineage>
</organism>
<evidence type="ECO:0000256" key="3">
    <source>
        <dbReference type="ARBA" id="ARBA00022833"/>
    </source>
</evidence>
<evidence type="ECO:0000256" key="1">
    <source>
        <dbReference type="ARBA" id="ARBA00022723"/>
    </source>
</evidence>
<feature type="region of interest" description="Disordered" evidence="4">
    <location>
        <begin position="282"/>
        <end position="351"/>
    </location>
</feature>
<dbReference type="OrthoDB" id="70846at2759"/>
<feature type="domain" description="RanBP2-type" evidence="5">
    <location>
        <begin position="108"/>
        <end position="132"/>
    </location>
</feature>
<name>A0A067BM82_SAPPC</name>
<dbReference type="GO" id="GO:0008270">
    <property type="term" value="F:zinc ion binding"/>
    <property type="evidence" value="ECO:0007669"/>
    <property type="project" value="UniProtKB-KW"/>
</dbReference>
<evidence type="ECO:0000313" key="6">
    <source>
        <dbReference type="EMBL" id="KDO17845.1"/>
    </source>
</evidence>
<proteinExistence type="predicted"/>
<keyword evidence="7" id="KW-1185">Reference proteome</keyword>
<evidence type="ECO:0000313" key="7">
    <source>
        <dbReference type="Proteomes" id="UP000030745"/>
    </source>
</evidence>
<feature type="domain" description="RanBP2-type" evidence="5">
    <location>
        <begin position="30"/>
        <end position="54"/>
    </location>
</feature>
<feature type="compositionally biased region" description="Acidic residues" evidence="4">
    <location>
        <begin position="325"/>
        <end position="340"/>
    </location>
</feature>
<dbReference type="KEGG" id="spar:SPRG_16745"/>
<dbReference type="Proteomes" id="UP000030745">
    <property type="component" value="Unassembled WGS sequence"/>
</dbReference>
<evidence type="ECO:0000256" key="2">
    <source>
        <dbReference type="ARBA" id="ARBA00022771"/>
    </source>
</evidence>
<keyword evidence="1" id="KW-0479">Metal-binding</keyword>
<dbReference type="OMA" id="SGVRDCY"/>
<dbReference type="RefSeq" id="XP_012211451.1">
    <property type="nucleotide sequence ID" value="XM_012356061.1"/>
</dbReference>
<reference evidence="6 7" key="1">
    <citation type="journal article" date="2013" name="PLoS Genet.">
        <title>Distinctive expansion of potential virulence genes in the genome of the oomycete fish pathogen Saprolegnia parasitica.</title>
        <authorList>
            <person name="Jiang R.H."/>
            <person name="de Bruijn I."/>
            <person name="Haas B.J."/>
            <person name="Belmonte R."/>
            <person name="Lobach L."/>
            <person name="Christie J."/>
            <person name="van den Ackerveken G."/>
            <person name="Bottin A."/>
            <person name="Bulone V."/>
            <person name="Diaz-Moreno S.M."/>
            <person name="Dumas B."/>
            <person name="Fan L."/>
            <person name="Gaulin E."/>
            <person name="Govers F."/>
            <person name="Grenville-Briggs L.J."/>
            <person name="Horner N.R."/>
            <person name="Levin J.Z."/>
            <person name="Mammella M."/>
            <person name="Meijer H.J."/>
            <person name="Morris P."/>
            <person name="Nusbaum C."/>
            <person name="Oome S."/>
            <person name="Phillips A.J."/>
            <person name="van Rooyen D."/>
            <person name="Rzeszutek E."/>
            <person name="Saraiva M."/>
            <person name="Secombes C.J."/>
            <person name="Seidl M.F."/>
            <person name="Snel B."/>
            <person name="Stassen J.H."/>
            <person name="Sykes S."/>
            <person name="Tripathy S."/>
            <person name="van den Berg H."/>
            <person name="Vega-Arreguin J.C."/>
            <person name="Wawra S."/>
            <person name="Young S.K."/>
            <person name="Zeng Q."/>
            <person name="Dieguez-Uribeondo J."/>
            <person name="Russ C."/>
            <person name="Tyler B.M."/>
            <person name="van West P."/>
        </authorList>
    </citation>
    <scope>NUCLEOTIDE SEQUENCE [LARGE SCALE GENOMIC DNA]</scope>
    <source>
        <strain evidence="6 7">CBS 223.65</strain>
    </source>
</reference>
<feature type="non-terminal residue" evidence="6">
    <location>
        <position position="351"/>
    </location>
</feature>
<dbReference type="GeneID" id="24138337"/>
<protein>
    <recommendedName>
        <fullName evidence="5">RanBP2-type domain-containing protein</fullName>
    </recommendedName>
</protein>
<gene>
    <name evidence="6" type="ORF">SPRG_16745</name>
</gene>
<keyword evidence="3" id="KW-0862">Zinc</keyword>
<dbReference type="VEuPathDB" id="FungiDB:SPRG_16745"/>
<dbReference type="AlphaFoldDB" id="A0A067BM82"/>
<feature type="compositionally biased region" description="Acidic residues" evidence="4">
    <location>
        <begin position="229"/>
        <end position="251"/>
    </location>
</feature>
<sequence>MTTALSADQLLRSYANLHLSSTWMAPPTAATLACTTCTYLNDADASHCAMCEHALPSAPQLTEPLAAPHAIHSDGSWRCGECYNASGVRDCYSCDAPFVSVVASSAPMHLNCNRCGARNRASGSYCGSCGNALRSKLDTIKHEVADTTSHVARDLGLHVRVRCPGCLKVCVLPSSACFRCGACDVYFAAPSVAAVTGFHVSRLTRSLSSSVSRLFTRPTTFSVAKFFQSDDDDSSSDDDIMYEPMDDDDETDPVRPLTLEEEIPIGIPVAAPTLKVARPSLRPAMASPPSLPPTLRKTQSAPTTLPPTVSFEKDWDFARTHDDFATDSEDEEETKEELDDASILRSLRQSA</sequence>
<evidence type="ECO:0000256" key="4">
    <source>
        <dbReference type="SAM" id="MobiDB-lite"/>
    </source>
</evidence>
<dbReference type="EMBL" id="KK583553">
    <property type="protein sequence ID" value="KDO17845.1"/>
    <property type="molecule type" value="Genomic_DNA"/>
</dbReference>
<accession>A0A067BM82</accession>
<dbReference type="PANTHER" id="PTHR16058">
    <property type="entry name" value="DOUBLE ZINC RIBBON AND ANKYRIN REPEAT-CONTAINING PROTEIN 1"/>
    <property type="match status" value="1"/>
</dbReference>
<dbReference type="InterPro" id="IPR001876">
    <property type="entry name" value="Znf_RanBP2"/>
</dbReference>
<dbReference type="Gene3D" id="4.10.1060.10">
    <property type="entry name" value="Zinc finger, RanBP2-type"/>
    <property type="match status" value="1"/>
</dbReference>